<dbReference type="EMBL" id="JAZHXJ010000613">
    <property type="protein sequence ID" value="KAL1855821.1"/>
    <property type="molecule type" value="Genomic_DNA"/>
</dbReference>
<dbReference type="Gene3D" id="4.10.240.10">
    <property type="entry name" value="Zn(2)-C6 fungal-type DNA-binding domain"/>
    <property type="match status" value="1"/>
</dbReference>
<feature type="region of interest" description="Disordered" evidence="7">
    <location>
        <begin position="1"/>
        <end position="21"/>
    </location>
</feature>
<keyword evidence="2" id="KW-0479">Metal-binding</keyword>
<evidence type="ECO:0000313" key="9">
    <source>
        <dbReference type="EMBL" id="KAL1855821.1"/>
    </source>
</evidence>
<dbReference type="PANTHER" id="PTHR47540">
    <property type="entry name" value="THIAMINE REPRESSIBLE GENES REGULATORY PROTEIN THI5"/>
    <property type="match status" value="1"/>
</dbReference>
<feature type="compositionally biased region" description="Basic residues" evidence="7">
    <location>
        <begin position="11"/>
        <end position="21"/>
    </location>
</feature>
<evidence type="ECO:0000256" key="4">
    <source>
        <dbReference type="ARBA" id="ARBA00023125"/>
    </source>
</evidence>
<dbReference type="InterPro" id="IPR001138">
    <property type="entry name" value="Zn2Cys6_DnaBD"/>
</dbReference>
<dbReference type="Pfam" id="PF00172">
    <property type="entry name" value="Zn_clus"/>
    <property type="match status" value="1"/>
</dbReference>
<comment type="subcellular location">
    <subcellularLocation>
        <location evidence="1">Nucleus</location>
    </subcellularLocation>
</comment>
<evidence type="ECO:0000256" key="7">
    <source>
        <dbReference type="SAM" id="MobiDB-lite"/>
    </source>
</evidence>
<protein>
    <recommendedName>
        <fullName evidence="8">Zn(2)-C6 fungal-type domain-containing protein</fullName>
    </recommendedName>
</protein>
<accession>A0ABR3W8H0</accession>
<dbReference type="InterPro" id="IPR007219">
    <property type="entry name" value="XnlR_reg_dom"/>
</dbReference>
<reference evidence="9 10" key="1">
    <citation type="journal article" date="2024" name="Commun. Biol.">
        <title>Comparative genomic analysis of thermophilic fungi reveals convergent evolutionary adaptations and gene losses.</title>
        <authorList>
            <person name="Steindorff A.S."/>
            <person name="Aguilar-Pontes M.V."/>
            <person name="Robinson A.J."/>
            <person name="Andreopoulos B."/>
            <person name="LaButti K."/>
            <person name="Kuo A."/>
            <person name="Mondo S."/>
            <person name="Riley R."/>
            <person name="Otillar R."/>
            <person name="Haridas S."/>
            <person name="Lipzen A."/>
            <person name="Grimwood J."/>
            <person name="Schmutz J."/>
            <person name="Clum A."/>
            <person name="Reid I.D."/>
            <person name="Moisan M.C."/>
            <person name="Butler G."/>
            <person name="Nguyen T.T.M."/>
            <person name="Dewar K."/>
            <person name="Conant G."/>
            <person name="Drula E."/>
            <person name="Henrissat B."/>
            <person name="Hansel C."/>
            <person name="Singer S."/>
            <person name="Hutchinson M.I."/>
            <person name="de Vries R.P."/>
            <person name="Natvig D.O."/>
            <person name="Powell A.J."/>
            <person name="Tsang A."/>
            <person name="Grigoriev I.V."/>
        </authorList>
    </citation>
    <scope>NUCLEOTIDE SEQUENCE [LARGE SCALE GENOMIC DNA]</scope>
    <source>
        <strain evidence="9 10">ATCC 24622</strain>
    </source>
</reference>
<name>A0ABR3W8H0_9PEZI</name>
<evidence type="ECO:0000256" key="3">
    <source>
        <dbReference type="ARBA" id="ARBA00023015"/>
    </source>
</evidence>
<dbReference type="Pfam" id="PF04082">
    <property type="entry name" value="Fungal_trans"/>
    <property type="match status" value="1"/>
</dbReference>
<proteinExistence type="predicted"/>
<evidence type="ECO:0000256" key="6">
    <source>
        <dbReference type="ARBA" id="ARBA00023242"/>
    </source>
</evidence>
<dbReference type="PROSITE" id="PS50048">
    <property type="entry name" value="ZN2_CY6_FUNGAL_2"/>
    <property type="match status" value="1"/>
</dbReference>
<dbReference type="SUPFAM" id="SSF57701">
    <property type="entry name" value="Zn2/Cys6 DNA-binding domain"/>
    <property type="match status" value="1"/>
</dbReference>
<evidence type="ECO:0000313" key="10">
    <source>
        <dbReference type="Proteomes" id="UP001586593"/>
    </source>
</evidence>
<feature type="region of interest" description="Disordered" evidence="7">
    <location>
        <begin position="72"/>
        <end position="112"/>
    </location>
</feature>
<evidence type="ECO:0000256" key="2">
    <source>
        <dbReference type="ARBA" id="ARBA00022723"/>
    </source>
</evidence>
<dbReference type="CDD" id="cd12148">
    <property type="entry name" value="fungal_TF_MHR"/>
    <property type="match status" value="1"/>
</dbReference>
<keyword evidence="6" id="KW-0539">Nucleus</keyword>
<comment type="caution">
    <text evidence="9">The sequence shown here is derived from an EMBL/GenBank/DDBJ whole genome shotgun (WGS) entry which is preliminary data.</text>
</comment>
<dbReference type="InterPro" id="IPR051711">
    <property type="entry name" value="Stress_Response_Reg"/>
</dbReference>
<gene>
    <name evidence="9" type="ORF">VTK73DRAFT_8463</name>
</gene>
<dbReference type="SMART" id="SM00066">
    <property type="entry name" value="GAL4"/>
    <property type="match status" value="1"/>
</dbReference>
<evidence type="ECO:0000256" key="1">
    <source>
        <dbReference type="ARBA" id="ARBA00004123"/>
    </source>
</evidence>
<feature type="domain" description="Zn(2)-C6 fungal-type" evidence="8">
    <location>
        <begin position="22"/>
        <end position="51"/>
    </location>
</feature>
<keyword evidence="3" id="KW-0805">Transcription regulation</keyword>
<dbReference type="CDD" id="cd00067">
    <property type="entry name" value="GAL4"/>
    <property type="match status" value="1"/>
</dbReference>
<keyword evidence="10" id="KW-1185">Reference proteome</keyword>
<sequence>MMSAEPGPAPHVRRNGGRKSTACRRCHRQKVKCTKETPCRNCRTAKVECIYAARDDTLTVSRSYLRSLEADRDRRRWRPRSPLPASDTTRDEDASLHAGRYGGEAPSPQQTVENSAAEAFLAKVNQLRQTATFSAVADPAPDDGGGEPSGVETGAALPPSTYEYFHLDFDTSCPPISLRLPPYPYAIHLLDEFEIYLGHDYHWFMRRRFKQRMERTYKSSDLPESRDRLWLCRLLIVFALGETYIKYPAPVIHLGSAAAAAATGADGSTAGRGHDDPALATPALPGTAFFEQALALLKLPCEETDLEHIEVINLATFYSYSLNRKRAAYSYAGIGARMCNLLRLHQPPPPQGGQGLSAAEQEHRKRVCWTSYCLDKMTSSELGLLPSFQPGQIKVDLPRDDQLRPEDAAEFHEAEFLRARIQLTFMKAEADVVIDLTGCGTCRRTCRSTARRACPTA</sequence>
<dbReference type="Proteomes" id="UP001586593">
    <property type="component" value="Unassembled WGS sequence"/>
</dbReference>
<dbReference type="PROSITE" id="PS00463">
    <property type="entry name" value="ZN2_CY6_FUNGAL_1"/>
    <property type="match status" value="1"/>
</dbReference>
<dbReference type="InterPro" id="IPR036864">
    <property type="entry name" value="Zn2-C6_fun-type_DNA-bd_sf"/>
</dbReference>
<keyword evidence="4" id="KW-0238">DNA-binding</keyword>
<dbReference type="SMART" id="SM00906">
    <property type="entry name" value="Fungal_trans"/>
    <property type="match status" value="1"/>
</dbReference>
<evidence type="ECO:0000256" key="5">
    <source>
        <dbReference type="ARBA" id="ARBA00023163"/>
    </source>
</evidence>
<evidence type="ECO:0000259" key="8">
    <source>
        <dbReference type="PROSITE" id="PS50048"/>
    </source>
</evidence>
<dbReference type="PANTHER" id="PTHR47540:SF6">
    <property type="entry name" value="ZN(II)2CYS6 TRANSCRIPTION FACTOR (EUROFUNG)"/>
    <property type="match status" value="1"/>
</dbReference>
<organism evidence="9 10">
    <name type="scientific">Phialemonium thermophilum</name>
    <dbReference type="NCBI Taxonomy" id="223376"/>
    <lineage>
        <taxon>Eukaryota</taxon>
        <taxon>Fungi</taxon>
        <taxon>Dikarya</taxon>
        <taxon>Ascomycota</taxon>
        <taxon>Pezizomycotina</taxon>
        <taxon>Sordariomycetes</taxon>
        <taxon>Sordariomycetidae</taxon>
        <taxon>Cephalothecales</taxon>
        <taxon>Cephalothecaceae</taxon>
        <taxon>Phialemonium</taxon>
    </lineage>
</organism>
<keyword evidence="5" id="KW-0804">Transcription</keyword>